<evidence type="ECO:0000313" key="10">
    <source>
        <dbReference type="Proteomes" id="UP000033514"/>
    </source>
</evidence>
<name>A0A0F5L7M3_9HYPH</name>
<keyword evidence="6" id="KW-0482">Metalloprotease</keyword>
<feature type="chain" id="PRO_5002491640" description="Peptidase M48 domain-containing protein" evidence="7">
    <location>
        <begin position="24"/>
        <end position="492"/>
    </location>
</feature>
<protein>
    <recommendedName>
        <fullName evidence="8">Peptidase M48 domain-containing protein</fullName>
    </recommendedName>
</protein>
<evidence type="ECO:0000256" key="4">
    <source>
        <dbReference type="ARBA" id="ARBA00022801"/>
    </source>
</evidence>
<sequence>MTALSLSKSLRLGALALSVLVVASCSSLTGKSVAVTKTGDNPAPMVVPEGTEPDDVVIGRREHPRIIAAYGGVYSDREAEIMVARIVGRLLAAANQPNAQFQVTILDTSEVNAFALPGGYIYVTRGILALASDTSELAAVLAHEIAHVTLRHARARTDKTRTTQIVDRVVTGIFGGDTSTDATANRTRESLAAFGQSQELEADREGIKFAGKAGFDPQAASRFLGVMSRFAAFSAGEKAGDDGFLSSHPSTPQRIQKAVETSQQMFGSASVGETDRNGYMAAISGLAFGDSPSQGSIVGNRFIQSGSKFTFTVPQGYTLQTAQSAVVGVAGDGEAVRFDSADVQPNMPLTDYLKSGWIAGLKSETVTSHTYNGIEMASGLAQTDQWFFRVAVMRLDGAVYRFIFAAKADSQRFAAGADATIKSFRRAEAADLNQIRKLSMRVVTAKAGDTADKLAAQMAGIPGGRDLFYILNNLYPGDPVKVGERYKVVGPN</sequence>
<evidence type="ECO:0000313" key="9">
    <source>
        <dbReference type="EMBL" id="KKB78348.1"/>
    </source>
</evidence>
<feature type="domain" description="Peptidase M48" evidence="8">
    <location>
        <begin position="83"/>
        <end position="260"/>
    </location>
</feature>
<dbReference type="Pfam" id="PF01435">
    <property type="entry name" value="Peptidase_M48"/>
    <property type="match status" value="1"/>
</dbReference>
<feature type="signal peptide" evidence="7">
    <location>
        <begin position="1"/>
        <end position="23"/>
    </location>
</feature>
<comment type="cofactor">
    <cofactor evidence="1">
        <name>Zn(2+)</name>
        <dbReference type="ChEBI" id="CHEBI:29105"/>
    </cofactor>
</comment>
<keyword evidence="4" id="KW-0378">Hydrolase</keyword>
<keyword evidence="7" id="KW-0732">Signal</keyword>
<dbReference type="GO" id="GO:0046872">
    <property type="term" value="F:metal ion binding"/>
    <property type="evidence" value="ECO:0007669"/>
    <property type="project" value="UniProtKB-KW"/>
</dbReference>
<accession>A0A0F5L7M3</accession>
<dbReference type="AlphaFoldDB" id="A0A0F5L7M3"/>
<dbReference type="RefSeq" id="WP_046143279.1">
    <property type="nucleotide sequence ID" value="NZ_LAJG01000022.1"/>
</dbReference>
<dbReference type="GO" id="GO:0016020">
    <property type="term" value="C:membrane"/>
    <property type="evidence" value="ECO:0007669"/>
    <property type="project" value="TreeGrafter"/>
</dbReference>
<gene>
    <name evidence="9" type="ORF">VW35_11995</name>
</gene>
<dbReference type="PANTHER" id="PTHR22726">
    <property type="entry name" value="METALLOENDOPEPTIDASE OMA1"/>
    <property type="match status" value="1"/>
</dbReference>
<keyword evidence="10" id="KW-1185">Reference proteome</keyword>
<dbReference type="Gene3D" id="3.30.2010.10">
    <property type="entry name" value="Metalloproteases ('zincins'), catalytic domain"/>
    <property type="match status" value="1"/>
</dbReference>
<evidence type="ECO:0000256" key="3">
    <source>
        <dbReference type="ARBA" id="ARBA00022723"/>
    </source>
</evidence>
<keyword evidence="5" id="KW-0862">Zinc</keyword>
<dbReference type="STRING" id="361041.VW35_11995"/>
<dbReference type="Proteomes" id="UP000033514">
    <property type="component" value="Unassembled WGS sequence"/>
</dbReference>
<dbReference type="GO" id="GO:0004222">
    <property type="term" value="F:metalloendopeptidase activity"/>
    <property type="evidence" value="ECO:0007669"/>
    <property type="project" value="InterPro"/>
</dbReference>
<dbReference type="InterPro" id="IPR051156">
    <property type="entry name" value="Mito/Outer_Membr_Metalloprot"/>
</dbReference>
<proteinExistence type="predicted"/>
<dbReference type="InterPro" id="IPR001915">
    <property type="entry name" value="Peptidase_M48"/>
</dbReference>
<reference evidence="9 10" key="1">
    <citation type="submission" date="2015-03" db="EMBL/GenBank/DDBJ databases">
        <authorList>
            <person name="Hassan Y.I."/>
            <person name="Lepp D."/>
            <person name="Zhou T."/>
        </authorList>
    </citation>
    <scope>NUCLEOTIDE SEQUENCE [LARGE SCALE GENOMIC DNA]</scope>
    <source>
        <strain evidence="9 10">GH2-10</strain>
    </source>
</reference>
<comment type="caution">
    <text evidence="9">The sequence shown here is derived from an EMBL/GenBank/DDBJ whole genome shotgun (WGS) entry which is preliminary data.</text>
</comment>
<dbReference type="PANTHER" id="PTHR22726:SF1">
    <property type="entry name" value="METALLOENDOPEPTIDASE OMA1, MITOCHONDRIAL"/>
    <property type="match status" value="1"/>
</dbReference>
<dbReference type="PATRIC" id="fig|361041.3.peg.1771"/>
<evidence type="ECO:0000256" key="2">
    <source>
        <dbReference type="ARBA" id="ARBA00022670"/>
    </source>
</evidence>
<evidence type="ECO:0000259" key="8">
    <source>
        <dbReference type="Pfam" id="PF01435"/>
    </source>
</evidence>
<dbReference type="GO" id="GO:0051603">
    <property type="term" value="P:proteolysis involved in protein catabolic process"/>
    <property type="evidence" value="ECO:0007669"/>
    <property type="project" value="TreeGrafter"/>
</dbReference>
<evidence type="ECO:0000256" key="6">
    <source>
        <dbReference type="ARBA" id="ARBA00023049"/>
    </source>
</evidence>
<dbReference type="EMBL" id="LAJG01000022">
    <property type="protein sequence ID" value="KKB78348.1"/>
    <property type="molecule type" value="Genomic_DNA"/>
</dbReference>
<evidence type="ECO:0000256" key="1">
    <source>
        <dbReference type="ARBA" id="ARBA00001947"/>
    </source>
</evidence>
<evidence type="ECO:0000256" key="5">
    <source>
        <dbReference type="ARBA" id="ARBA00022833"/>
    </source>
</evidence>
<evidence type="ECO:0000256" key="7">
    <source>
        <dbReference type="SAM" id="SignalP"/>
    </source>
</evidence>
<keyword evidence="3" id="KW-0479">Metal-binding</keyword>
<keyword evidence="2" id="KW-0645">Protease</keyword>
<organism evidence="9 10">
    <name type="scientific">Devosia soli</name>
    <dbReference type="NCBI Taxonomy" id="361041"/>
    <lineage>
        <taxon>Bacteria</taxon>
        <taxon>Pseudomonadati</taxon>
        <taxon>Pseudomonadota</taxon>
        <taxon>Alphaproteobacteria</taxon>
        <taxon>Hyphomicrobiales</taxon>
        <taxon>Devosiaceae</taxon>
        <taxon>Devosia</taxon>
    </lineage>
</organism>
<dbReference type="CDD" id="cd07324">
    <property type="entry name" value="M48C_Oma1-like"/>
    <property type="match status" value="1"/>
</dbReference>